<dbReference type="InterPro" id="IPR019734">
    <property type="entry name" value="TPR_rpt"/>
</dbReference>
<name>A0A1T1H8X7_OCELI</name>
<protein>
    <submittedName>
        <fullName evidence="1">Uncharacterized protein</fullName>
    </submittedName>
</protein>
<dbReference type="EMBL" id="MTSD02000007">
    <property type="protein sequence ID" value="OOV86311.1"/>
    <property type="molecule type" value="Genomic_DNA"/>
</dbReference>
<dbReference type="InterPro" id="IPR011990">
    <property type="entry name" value="TPR-like_helical_dom_sf"/>
</dbReference>
<dbReference type="STRING" id="966.BTA35_0213935"/>
<dbReference type="Proteomes" id="UP000190064">
    <property type="component" value="Unassembled WGS sequence"/>
</dbReference>
<dbReference type="SUPFAM" id="SSF48452">
    <property type="entry name" value="TPR-like"/>
    <property type="match status" value="2"/>
</dbReference>
<evidence type="ECO:0000313" key="1">
    <source>
        <dbReference type="EMBL" id="OOV86311.1"/>
    </source>
</evidence>
<reference evidence="1" key="1">
    <citation type="submission" date="2017-02" db="EMBL/GenBank/DDBJ databases">
        <title>Draft Genome Sequence of the Salt Water Bacterium Oceanospirillum linum ATCC 11336.</title>
        <authorList>
            <person name="Trachtenberg A.M."/>
            <person name="Carney J.G."/>
            <person name="Linnane J.D."/>
            <person name="Rheaume B.A."/>
            <person name="Pitts N.L."/>
            <person name="Mykles D.L."/>
            <person name="Maclea K.S."/>
        </authorList>
    </citation>
    <scope>NUCLEOTIDE SEQUENCE [LARGE SCALE GENOMIC DNA]</scope>
    <source>
        <strain evidence="1">ATCC 11336</strain>
    </source>
</reference>
<dbReference type="Gene3D" id="1.25.40.10">
    <property type="entry name" value="Tetratricopeptide repeat domain"/>
    <property type="match status" value="2"/>
</dbReference>
<dbReference type="AlphaFoldDB" id="A0A1T1H8X7"/>
<accession>A0A1T1H8X7</accession>
<dbReference type="SMART" id="SM00028">
    <property type="entry name" value="TPR"/>
    <property type="match status" value="4"/>
</dbReference>
<sequence>MMNFLNGLAVCRCGAGRGAQSKKHWLQQYRSGLMFLLMLTSSLTFTSAKAANLSPAEFKQLQEIQALQTEARWLEVKTLIGQQLSEEPGELMQAMLWRALAQAELQDANYEKALTAIRNAWQLKQLPEADQLNLQGLLAQLMIQQDELDQGIILFEDWLEKTPEEQRQPRHFLTLAQAYSQQESWNKALPNAKEAVARHESAPIPWLSLLVGLHARLEQWSDAANVQKRILIQEPRQMRHWRQLAMLQYRQPVDQGADRDSLHQDAVASLRIAWEQGLFDRADDYQLLSQWLNASGQPLKAAQVLADGLEKDVFADKGADQMLVATEQLSSLWLRAKEWEKAEHTLQRIVALNEQQPDAGERSATLYKQIARLQMQQKKWQAAGQTLNTLLAEYPADPAEVLLLQGIVLLQQQQVEAAEGKFHLAEQKVDSTADEYVGKNARQWLRYIEQIRS</sequence>
<evidence type="ECO:0000313" key="2">
    <source>
        <dbReference type="Proteomes" id="UP000190064"/>
    </source>
</evidence>
<proteinExistence type="predicted"/>
<keyword evidence="2" id="KW-1185">Reference proteome</keyword>
<dbReference type="RefSeq" id="WP_160055307.1">
    <property type="nucleotide sequence ID" value="NZ_FXTS01000008.1"/>
</dbReference>
<comment type="caution">
    <text evidence="1">The sequence shown here is derived from an EMBL/GenBank/DDBJ whole genome shotgun (WGS) entry which is preliminary data.</text>
</comment>
<gene>
    <name evidence="1" type="ORF">BTA35_0213935</name>
</gene>
<organism evidence="1 2">
    <name type="scientific">Oceanospirillum linum</name>
    <dbReference type="NCBI Taxonomy" id="966"/>
    <lineage>
        <taxon>Bacteria</taxon>
        <taxon>Pseudomonadati</taxon>
        <taxon>Pseudomonadota</taxon>
        <taxon>Gammaproteobacteria</taxon>
        <taxon>Oceanospirillales</taxon>
        <taxon>Oceanospirillaceae</taxon>
        <taxon>Oceanospirillum</taxon>
    </lineage>
</organism>